<accession>A0A7J5DSN2</accession>
<evidence type="ECO:0000313" key="3">
    <source>
        <dbReference type="Proteomes" id="UP000449906"/>
    </source>
</evidence>
<dbReference type="Proteomes" id="UP000449906">
    <property type="component" value="Unassembled WGS sequence"/>
</dbReference>
<organism evidence="2 3">
    <name type="scientific">Nocardioides simplex</name>
    <name type="common">Arthrobacter simplex</name>
    <dbReference type="NCBI Taxonomy" id="2045"/>
    <lineage>
        <taxon>Bacteria</taxon>
        <taxon>Bacillati</taxon>
        <taxon>Actinomycetota</taxon>
        <taxon>Actinomycetes</taxon>
        <taxon>Propionibacteriales</taxon>
        <taxon>Nocardioidaceae</taxon>
        <taxon>Pimelobacter</taxon>
    </lineage>
</organism>
<evidence type="ECO:0000313" key="2">
    <source>
        <dbReference type="EMBL" id="KAB2807998.1"/>
    </source>
</evidence>
<sequence length="176" mass="19196">MHRGPDAELFDATNERIVRLSPSGTADGKAVPLSNSPGSRDGARTTFQCFDEPHRLVLPRQIDAHETMVANLEKRVLEDPWGLYVGTAGEIGQGSIAEGLHEEAQSIEKGEVDDPQLFYFHREAGPGFDLDEFTERVDAVAEATGPVGEYGPGQFESIARQWDRLARTRPTSSGCG</sequence>
<dbReference type="AlphaFoldDB" id="A0A7J5DSN2"/>
<evidence type="ECO:0000256" key="1">
    <source>
        <dbReference type="SAM" id="MobiDB-lite"/>
    </source>
</evidence>
<reference evidence="2 3" key="1">
    <citation type="submission" date="2019-09" db="EMBL/GenBank/DDBJ databases">
        <title>Pimelobacter sp. isolated from Paulinella.</title>
        <authorList>
            <person name="Jeong S.E."/>
        </authorList>
    </citation>
    <scope>NUCLEOTIDE SEQUENCE [LARGE SCALE GENOMIC DNA]</scope>
    <source>
        <strain evidence="2 3">Pch-N</strain>
    </source>
</reference>
<gene>
    <name evidence="2" type="ORF">F9L07_25350</name>
</gene>
<dbReference type="EMBL" id="WBVM01000004">
    <property type="protein sequence ID" value="KAB2807998.1"/>
    <property type="molecule type" value="Genomic_DNA"/>
</dbReference>
<feature type="region of interest" description="Disordered" evidence="1">
    <location>
        <begin position="22"/>
        <end position="43"/>
    </location>
</feature>
<protein>
    <submittedName>
        <fullName evidence="2">Uncharacterized protein</fullName>
    </submittedName>
</protein>
<proteinExistence type="predicted"/>
<dbReference type="RefSeq" id="WP_151582492.1">
    <property type="nucleotide sequence ID" value="NZ_WBVM01000004.1"/>
</dbReference>
<comment type="caution">
    <text evidence="2">The sequence shown here is derived from an EMBL/GenBank/DDBJ whole genome shotgun (WGS) entry which is preliminary data.</text>
</comment>
<name>A0A7J5DSN2_NOCSI</name>